<keyword evidence="1" id="KW-0175">Coiled coil</keyword>
<accession>A0AAV6U2R3</accession>
<dbReference type="AlphaFoldDB" id="A0AAV6U2R3"/>
<reference evidence="2 3" key="1">
    <citation type="journal article" date="2022" name="Nat. Ecol. Evol.">
        <title>A masculinizing supergene underlies an exaggerated male reproductive morph in a spider.</title>
        <authorList>
            <person name="Hendrickx F."/>
            <person name="De Corte Z."/>
            <person name="Sonet G."/>
            <person name="Van Belleghem S.M."/>
            <person name="Kostlbacher S."/>
            <person name="Vangestel C."/>
        </authorList>
    </citation>
    <scope>NUCLEOTIDE SEQUENCE [LARGE SCALE GENOMIC DNA]</scope>
    <source>
        <strain evidence="2">W744_W776</strain>
    </source>
</reference>
<name>A0AAV6U2R3_9ARAC</name>
<comment type="caution">
    <text evidence="2">The sequence shown here is derived from an EMBL/GenBank/DDBJ whole genome shotgun (WGS) entry which is preliminary data.</text>
</comment>
<keyword evidence="3" id="KW-1185">Reference proteome</keyword>
<evidence type="ECO:0000313" key="2">
    <source>
        <dbReference type="EMBL" id="KAG8177821.1"/>
    </source>
</evidence>
<sequence>MANSPAPTKWPTDLKQTEAFKKFNSSSSKHTECVSLENLINKITASKNPANPTIAKYIIETCNTLRDFMITYKQYQLSYTTQNVLVGEFFAPAILKLYQEIANLSNTLNSSRRQSDVSLLDSSVDGREQLQQELREAKEKILSLESKISSLVDAQQVYLRNAMVFKEAKEVLEDSYATRCEALEHVSETAAQNYEQRYQEKLRLLDQIKEERVEQVKQEELVRTRTLQEMKATVEKMCSNVFQEENAHIDRILKGVHQESEKREQILKEVIKEFSSFDGKLSSAVADLHSEISAIKTSAQVLSPAPATTSPPPQAVSSRLLIQPRPFVILVYPEPPSNSPSIEEFQTLLWTTSKTLHSSFKCTGIYLINNGFKISLPSIEDRASVSALLNDPALNTKFKLIIPKISNALFCIKFTTLTCSKEVAEELSLKNPEFVTGSFKVIFPMKAKGETHWVIEVDPKFYD</sequence>
<evidence type="ECO:0000256" key="1">
    <source>
        <dbReference type="SAM" id="Coils"/>
    </source>
</evidence>
<evidence type="ECO:0000313" key="3">
    <source>
        <dbReference type="Proteomes" id="UP000827092"/>
    </source>
</evidence>
<feature type="coiled-coil region" evidence="1">
    <location>
        <begin position="94"/>
        <end position="154"/>
    </location>
</feature>
<dbReference type="EMBL" id="JAFNEN010000748">
    <property type="protein sequence ID" value="KAG8177821.1"/>
    <property type="molecule type" value="Genomic_DNA"/>
</dbReference>
<dbReference type="Proteomes" id="UP000827092">
    <property type="component" value="Unassembled WGS sequence"/>
</dbReference>
<organism evidence="2 3">
    <name type="scientific">Oedothorax gibbosus</name>
    <dbReference type="NCBI Taxonomy" id="931172"/>
    <lineage>
        <taxon>Eukaryota</taxon>
        <taxon>Metazoa</taxon>
        <taxon>Ecdysozoa</taxon>
        <taxon>Arthropoda</taxon>
        <taxon>Chelicerata</taxon>
        <taxon>Arachnida</taxon>
        <taxon>Araneae</taxon>
        <taxon>Araneomorphae</taxon>
        <taxon>Entelegynae</taxon>
        <taxon>Araneoidea</taxon>
        <taxon>Linyphiidae</taxon>
        <taxon>Erigoninae</taxon>
        <taxon>Oedothorax</taxon>
    </lineage>
</organism>
<protein>
    <submittedName>
        <fullName evidence="2">Uncharacterized protein</fullName>
    </submittedName>
</protein>
<gene>
    <name evidence="2" type="ORF">JTE90_021154</name>
</gene>
<proteinExistence type="predicted"/>